<dbReference type="Proteomes" id="UP000325517">
    <property type="component" value="Chromosome"/>
</dbReference>
<keyword evidence="2" id="KW-1185">Reference proteome</keyword>
<reference evidence="1 2" key="1">
    <citation type="submission" date="2018-07" db="EMBL/GenBank/DDBJ databases">
        <title>Complete genome sequence of Psychrobacillus sp. PB01, isolated from iceberg, and comparative genome analysis of Psychrobacillus strains.</title>
        <authorList>
            <person name="Lee P.C."/>
        </authorList>
    </citation>
    <scope>NUCLEOTIDE SEQUENCE [LARGE SCALE GENOMIC DNA]</scope>
    <source>
        <strain evidence="1 2">PB01</strain>
    </source>
</reference>
<protein>
    <submittedName>
        <fullName evidence="1">Uncharacterized protein</fullName>
    </submittedName>
</protein>
<name>A0A5J6SLM6_9BACI</name>
<gene>
    <name evidence="1" type="ORF">PB01_08235</name>
</gene>
<evidence type="ECO:0000313" key="2">
    <source>
        <dbReference type="Proteomes" id="UP000325517"/>
    </source>
</evidence>
<sequence>MEDWVTIDEEVIDEMPCVCSEGMQYKVRLVEMDLINNKRRNRILVKIECPNPGCSSNLK</sequence>
<dbReference type="RefSeq" id="WP_151699756.1">
    <property type="nucleotide sequence ID" value="NZ_CP031223.1"/>
</dbReference>
<accession>A0A5J6SLM6</accession>
<proteinExistence type="predicted"/>
<organism evidence="1 2">
    <name type="scientific">Psychrobacillus glaciei</name>
    <dbReference type="NCBI Taxonomy" id="2283160"/>
    <lineage>
        <taxon>Bacteria</taxon>
        <taxon>Bacillati</taxon>
        <taxon>Bacillota</taxon>
        <taxon>Bacilli</taxon>
        <taxon>Bacillales</taxon>
        <taxon>Bacillaceae</taxon>
        <taxon>Psychrobacillus</taxon>
    </lineage>
</organism>
<dbReference type="AlphaFoldDB" id="A0A5J6SLM6"/>
<dbReference type="KEGG" id="psyo:PB01_08235"/>
<evidence type="ECO:0000313" key="1">
    <source>
        <dbReference type="EMBL" id="QFF98821.1"/>
    </source>
</evidence>
<dbReference type="EMBL" id="CP031223">
    <property type="protein sequence ID" value="QFF98821.1"/>
    <property type="molecule type" value="Genomic_DNA"/>
</dbReference>